<dbReference type="Proteomes" id="UP000199021">
    <property type="component" value="Unassembled WGS sequence"/>
</dbReference>
<dbReference type="InParanoid" id="A0A1H9CBV4"/>
<dbReference type="RefSeq" id="WP_090166006.1">
    <property type="nucleotide sequence ID" value="NZ_FOFB01000004.1"/>
</dbReference>
<dbReference type="PROSITE" id="PS51257">
    <property type="entry name" value="PROKAR_LIPOPROTEIN"/>
    <property type="match status" value="1"/>
</dbReference>
<keyword evidence="2" id="KW-1185">Reference proteome</keyword>
<reference evidence="2" key="1">
    <citation type="submission" date="2016-10" db="EMBL/GenBank/DDBJ databases">
        <authorList>
            <person name="Varghese N."/>
            <person name="Submissions S."/>
        </authorList>
    </citation>
    <scope>NUCLEOTIDE SEQUENCE [LARGE SCALE GENOMIC DNA]</scope>
    <source>
        <strain evidence="2">DSM 24740</strain>
    </source>
</reference>
<dbReference type="AlphaFoldDB" id="A0A1H9CBV4"/>
<organism evidence="1 2">
    <name type="scientific">Neolewinella agarilytica</name>
    <dbReference type="NCBI Taxonomy" id="478744"/>
    <lineage>
        <taxon>Bacteria</taxon>
        <taxon>Pseudomonadati</taxon>
        <taxon>Bacteroidota</taxon>
        <taxon>Saprospiria</taxon>
        <taxon>Saprospirales</taxon>
        <taxon>Lewinellaceae</taxon>
        <taxon>Neolewinella</taxon>
    </lineage>
</organism>
<protein>
    <submittedName>
        <fullName evidence="1">Uncharacterized protein</fullName>
    </submittedName>
</protein>
<dbReference type="EMBL" id="FOFB01000004">
    <property type="protein sequence ID" value="SEP98273.1"/>
    <property type="molecule type" value="Genomic_DNA"/>
</dbReference>
<evidence type="ECO:0000313" key="2">
    <source>
        <dbReference type="Proteomes" id="UP000199021"/>
    </source>
</evidence>
<proteinExistence type="predicted"/>
<dbReference type="STRING" id="478744.SAMN05444359_104128"/>
<evidence type="ECO:0000313" key="1">
    <source>
        <dbReference type="EMBL" id="SEP98273.1"/>
    </source>
</evidence>
<accession>A0A1H9CBV4</accession>
<sequence length="296" mass="33836">MQSSLNRFGVIIFLVTGVAFSCLAQNLNLELDIRGRPFQANVAVMPSTGAESVPWEFEEQFNAFISNTVRETPGVGKVFTPMEIARYKFGARSTPWMRRYLESRHYMIRSYVEGGVIVKNSRGNEVLRFLSFQVSIINIATSQVEKVIRIQCDSKRFFEHSKKLKASKYPGMDLYKFSMVEHGRELLKKQLARFFYNIEPVEEWSLEGKDKGFITKWRGAANKDLQKLVDVVALRGTINTPIGPVYDFINLGSARYFPEKAALGKPYYRFISGRARAEKALGLGMKIYIFPDHTLL</sequence>
<gene>
    <name evidence="1" type="ORF">SAMN05444359_104128</name>
</gene>
<name>A0A1H9CBV4_9BACT</name>